<evidence type="ECO:0000256" key="1">
    <source>
        <dbReference type="SAM" id="SignalP"/>
    </source>
</evidence>
<sequence>MYVWALHPRRIYSFIPTLLLLLTLLTEIEAGTFEKLCASPGFFGKGVLEVNSEPALMNKGGTILLQDNTRSHTA</sequence>
<gene>
    <name evidence="2" type="primary">Necator_chrIII.g9428</name>
    <name evidence="2" type="ORF">RB195_008663</name>
</gene>
<comment type="caution">
    <text evidence="2">The sequence shown here is derived from an EMBL/GenBank/DDBJ whole genome shotgun (WGS) entry which is preliminary data.</text>
</comment>
<organism evidence="2 3">
    <name type="scientific">Necator americanus</name>
    <name type="common">Human hookworm</name>
    <dbReference type="NCBI Taxonomy" id="51031"/>
    <lineage>
        <taxon>Eukaryota</taxon>
        <taxon>Metazoa</taxon>
        <taxon>Ecdysozoa</taxon>
        <taxon>Nematoda</taxon>
        <taxon>Chromadorea</taxon>
        <taxon>Rhabditida</taxon>
        <taxon>Rhabditina</taxon>
        <taxon>Rhabditomorpha</taxon>
        <taxon>Strongyloidea</taxon>
        <taxon>Ancylostomatidae</taxon>
        <taxon>Bunostominae</taxon>
        <taxon>Necator</taxon>
    </lineage>
</organism>
<accession>A0ABR1CPS0</accession>
<name>A0ABR1CPS0_NECAM</name>
<proteinExistence type="predicted"/>
<evidence type="ECO:0000313" key="2">
    <source>
        <dbReference type="EMBL" id="KAK6740334.1"/>
    </source>
</evidence>
<keyword evidence="1" id="KW-0732">Signal</keyword>
<feature type="chain" id="PRO_5047010537" evidence="1">
    <location>
        <begin position="31"/>
        <end position="74"/>
    </location>
</feature>
<reference evidence="2 3" key="1">
    <citation type="submission" date="2023-08" db="EMBL/GenBank/DDBJ databases">
        <title>A Necator americanus chromosomal reference genome.</title>
        <authorList>
            <person name="Ilik V."/>
            <person name="Petrzelkova K.J."/>
            <person name="Pardy F."/>
            <person name="Fuh T."/>
            <person name="Niatou-Singa F.S."/>
            <person name="Gouil Q."/>
            <person name="Baker L."/>
            <person name="Ritchie M.E."/>
            <person name="Jex A.R."/>
            <person name="Gazzola D."/>
            <person name="Li H."/>
            <person name="Toshio Fujiwara R."/>
            <person name="Zhan B."/>
            <person name="Aroian R.V."/>
            <person name="Pafco B."/>
            <person name="Schwarz E.M."/>
        </authorList>
    </citation>
    <scope>NUCLEOTIDE SEQUENCE [LARGE SCALE GENOMIC DNA]</scope>
    <source>
        <strain evidence="2 3">Aroian</strain>
        <tissue evidence="2">Whole animal</tissue>
    </source>
</reference>
<dbReference type="EMBL" id="JAVFWL010000003">
    <property type="protein sequence ID" value="KAK6740334.1"/>
    <property type="molecule type" value="Genomic_DNA"/>
</dbReference>
<keyword evidence="3" id="KW-1185">Reference proteome</keyword>
<evidence type="ECO:0000313" key="3">
    <source>
        <dbReference type="Proteomes" id="UP001303046"/>
    </source>
</evidence>
<protein>
    <submittedName>
        <fullName evidence="2">Uncharacterized protein</fullName>
    </submittedName>
</protein>
<feature type="signal peptide" evidence="1">
    <location>
        <begin position="1"/>
        <end position="30"/>
    </location>
</feature>
<dbReference type="Proteomes" id="UP001303046">
    <property type="component" value="Unassembled WGS sequence"/>
</dbReference>